<keyword evidence="12" id="KW-1185">Reference proteome</keyword>
<dbReference type="RefSeq" id="XP_029221521.1">
    <property type="nucleotide sequence ID" value="XM_029362556.1"/>
</dbReference>
<dbReference type="Pfam" id="PF00227">
    <property type="entry name" value="Proteasome"/>
    <property type="match status" value="1"/>
</dbReference>
<dbReference type="PRINTS" id="PR00141">
    <property type="entry name" value="PROTEASOME"/>
</dbReference>
<keyword evidence="8 10" id="KW-0539">Nucleus</keyword>
<protein>
    <recommendedName>
        <fullName evidence="10">Proteasome subunit beta</fullName>
    </recommendedName>
</protein>
<dbReference type="STRING" id="94643.A0A2A9MP28"/>
<evidence type="ECO:0000256" key="9">
    <source>
        <dbReference type="PIRSR" id="PIRSR600243-1"/>
    </source>
</evidence>
<keyword evidence="3" id="KW-0645">Protease</keyword>
<evidence type="ECO:0000256" key="4">
    <source>
        <dbReference type="ARBA" id="ARBA00022698"/>
    </source>
</evidence>
<comment type="caution">
    <text evidence="11">The sequence shown here is derived from an EMBL/GenBank/DDBJ whole genome shotgun (WGS) entry which is preliminary data.</text>
</comment>
<dbReference type="CDD" id="cd03761">
    <property type="entry name" value="proteasome_beta_type_5"/>
    <property type="match status" value="1"/>
</dbReference>
<dbReference type="GeneID" id="40308951"/>
<evidence type="ECO:0000256" key="8">
    <source>
        <dbReference type="ARBA" id="ARBA00023242"/>
    </source>
</evidence>
<keyword evidence="4" id="KW-0888">Threonine protease</keyword>
<dbReference type="PANTHER" id="PTHR32194">
    <property type="entry name" value="METALLOPROTEASE TLDD"/>
    <property type="match status" value="1"/>
</dbReference>
<dbReference type="PANTHER" id="PTHR32194:SF3">
    <property type="entry name" value="PROTEASOME SUBUNIT BETA"/>
    <property type="match status" value="1"/>
</dbReference>
<evidence type="ECO:0000313" key="12">
    <source>
        <dbReference type="Proteomes" id="UP000224006"/>
    </source>
</evidence>
<comment type="similarity">
    <text evidence="10">Belongs to the peptidase T1B family.</text>
</comment>
<dbReference type="SUPFAM" id="SSF56235">
    <property type="entry name" value="N-terminal nucleophile aminohydrolases (Ntn hydrolases)"/>
    <property type="match status" value="1"/>
</dbReference>
<dbReference type="GO" id="GO:0051603">
    <property type="term" value="P:proteolysis involved in protein catabolic process"/>
    <property type="evidence" value="ECO:0007669"/>
    <property type="project" value="InterPro"/>
</dbReference>
<dbReference type="Proteomes" id="UP000224006">
    <property type="component" value="Chromosome II"/>
</dbReference>
<evidence type="ECO:0000256" key="1">
    <source>
        <dbReference type="ARBA" id="ARBA00001198"/>
    </source>
</evidence>
<comment type="subunit">
    <text evidence="10">Component of the proteasome complex.</text>
</comment>
<evidence type="ECO:0000256" key="10">
    <source>
        <dbReference type="RuleBase" id="RU004203"/>
    </source>
</evidence>
<name>A0A2A9MP28_BESBE</name>
<keyword evidence="6 10" id="KW-0647">Proteasome</keyword>
<dbReference type="KEGG" id="bbes:BESB_039700"/>
<evidence type="ECO:0000256" key="6">
    <source>
        <dbReference type="ARBA" id="ARBA00022942"/>
    </source>
</evidence>
<evidence type="ECO:0000256" key="3">
    <source>
        <dbReference type="ARBA" id="ARBA00022670"/>
    </source>
</evidence>
<comment type="subcellular location">
    <subcellularLocation>
        <location evidence="10">Cytoplasm</location>
    </subcellularLocation>
    <subcellularLocation>
        <location evidence="10">Nucleus</location>
    </subcellularLocation>
</comment>
<evidence type="ECO:0000256" key="5">
    <source>
        <dbReference type="ARBA" id="ARBA00022801"/>
    </source>
</evidence>
<dbReference type="GO" id="GO:0005737">
    <property type="term" value="C:cytoplasm"/>
    <property type="evidence" value="ECO:0007669"/>
    <property type="project" value="UniProtKB-SubCell"/>
</dbReference>
<dbReference type="GO" id="GO:0004298">
    <property type="term" value="F:threonine-type endopeptidase activity"/>
    <property type="evidence" value="ECO:0007669"/>
    <property type="project" value="UniProtKB-KW"/>
</dbReference>
<reference evidence="11 12" key="1">
    <citation type="submission" date="2017-09" db="EMBL/GenBank/DDBJ databases">
        <title>Genome sequencing of Besnoitia besnoiti strain Bb-Ger1.</title>
        <authorList>
            <person name="Schares G."/>
            <person name="Venepally P."/>
            <person name="Lorenzi H.A."/>
        </authorList>
    </citation>
    <scope>NUCLEOTIDE SEQUENCE [LARGE SCALE GENOMIC DNA]</scope>
    <source>
        <strain evidence="11 12">Bb-Ger1</strain>
    </source>
</reference>
<sequence length="310" mass="33893">MAYVADLSFLTDPTRLISGGQPVLCDDEETTREDLAQMLDAGKRLHFSLPNVQNPGAFASSLFKSPSTITSIDFSAVQGFCPPSATAGAPAMTMKKGTTTLGFVYKGGIILAVDSRASMGTYISSQSVMKVIEISDIILGTMAGGAADCSYWERHMWLLCRLFKLRNGEPIPVAAASNMLANIFFHWRGYGLCCGTMIAGWNEKDEKPELYFVDDKATRLKGDLFSCGSGSTYAYGVLDTEYKWDLTDEEAVELGKRAIYQAAHRDGGSGGVVRVFHIYRGGWKKVIPGMDVSELHYEYAEKKGMPGYEL</sequence>
<dbReference type="InterPro" id="IPR016050">
    <property type="entry name" value="Proteasome_bsu_CS"/>
</dbReference>
<gene>
    <name evidence="11" type="ORF">BESB_039700</name>
</gene>
<proteinExistence type="inferred from homology"/>
<evidence type="ECO:0000256" key="2">
    <source>
        <dbReference type="ARBA" id="ARBA00022490"/>
    </source>
</evidence>
<keyword evidence="5" id="KW-0378">Hydrolase</keyword>
<dbReference type="GO" id="GO:0005634">
    <property type="term" value="C:nucleus"/>
    <property type="evidence" value="ECO:0007669"/>
    <property type="project" value="UniProtKB-SubCell"/>
</dbReference>
<dbReference type="InterPro" id="IPR001353">
    <property type="entry name" value="Proteasome_sua/b"/>
</dbReference>
<dbReference type="InterPro" id="IPR029055">
    <property type="entry name" value="Ntn_hydrolases_N"/>
</dbReference>
<dbReference type="PROSITE" id="PS00854">
    <property type="entry name" value="PROTEASOME_BETA_1"/>
    <property type="match status" value="1"/>
</dbReference>
<organism evidence="11 12">
    <name type="scientific">Besnoitia besnoiti</name>
    <name type="common">Apicomplexan protozoan</name>
    <dbReference type="NCBI Taxonomy" id="94643"/>
    <lineage>
        <taxon>Eukaryota</taxon>
        <taxon>Sar</taxon>
        <taxon>Alveolata</taxon>
        <taxon>Apicomplexa</taxon>
        <taxon>Conoidasida</taxon>
        <taxon>Coccidia</taxon>
        <taxon>Eucoccidiorida</taxon>
        <taxon>Eimeriorina</taxon>
        <taxon>Sarcocystidae</taxon>
        <taxon>Besnoitia</taxon>
    </lineage>
</organism>
<evidence type="ECO:0000313" key="11">
    <source>
        <dbReference type="EMBL" id="PFH37512.1"/>
    </source>
</evidence>
<dbReference type="OrthoDB" id="328122at2759"/>
<dbReference type="FunFam" id="3.60.20.10:FF:000051">
    <property type="entry name" value="Proteasome subunit beta"/>
    <property type="match status" value="1"/>
</dbReference>
<feature type="active site" description="Nucleophile" evidence="9">
    <location>
        <position position="98"/>
    </location>
</feature>
<dbReference type="InterPro" id="IPR023333">
    <property type="entry name" value="Proteasome_suB-type"/>
</dbReference>
<comment type="function">
    <text evidence="10">Component of the proteasome, a multicatalytic proteinase complex which is characterized by its ability to cleave peptides with Arg, Phe, Tyr, Leu, and Glu adjacent to the leaving group at neutral or slightly basic pH. The proteasome has an ATP-dependent proteolytic activity.</text>
</comment>
<accession>A0A2A9MP28</accession>
<evidence type="ECO:0000256" key="7">
    <source>
        <dbReference type="ARBA" id="ARBA00023145"/>
    </source>
</evidence>
<dbReference type="EMBL" id="NWUJ01000002">
    <property type="protein sequence ID" value="PFH37512.1"/>
    <property type="molecule type" value="Genomic_DNA"/>
</dbReference>
<dbReference type="AlphaFoldDB" id="A0A2A9MP28"/>
<dbReference type="GO" id="GO:0005839">
    <property type="term" value="C:proteasome core complex"/>
    <property type="evidence" value="ECO:0007669"/>
    <property type="project" value="InterPro"/>
</dbReference>
<dbReference type="PROSITE" id="PS51476">
    <property type="entry name" value="PROTEASOME_BETA_2"/>
    <property type="match status" value="1"/>
</dbReference>
<dbReference type="Gene3D" id="3.60.20.10">
    <property type="entry name" value="Glutamine Phosphoribosylpyrophosphate, subunit 1, domain 1"/>
    <property type="match status" value="1"/>
</dbReference>
<dbReference type="InterPro" id="IPR000243">
    <property type="entry name" value="Pept_T1A_subB"/>
</dbReference>
<comment type="catalytic activity">
    <reaction evidence="1">
        <text>Cleavage of peptide bonds with very broad specificity.</text>
        <dbReference type="EC" id="3.4.25.1"/>
    </reaction>
</comment>
<keyword evidence="2 10" id="KW-0963">Cytoplasm</keyword>
<keyword evidence="7" id="KW-0865">Zymogen</keyword>
<dbReference type="VEuPathDB" id="ToxoDB:BESB_039700"/>